<sequence length="219" mass="23399">MSWRVLFATLLLALGVAAWGGIQLGDWLVAHAPKATPAPGQEAALSQEPILDANGKPYVAQPPQPLVDGTLGVPDKPHGENWTVSTVSLFDITTDPSVQISRDNISMDEARELAASSQVPLPSGPSDVTTLDLGALPPTTTVPPSGQQAYSVNPPVTMPSAPQPTAANGSWKQDLQRELAHCAKQGFFERPTCSWNARYKYCGPNRAWGTIPECPRRPD</sequence>
<dbReference type="AlphaFoldDB" id="A0A261QVJ3"/>
<dbReference type="RefSeq" id="WP_026639277.1">
    <property type="nucleotide sequence ID" value="NZ_NEVI01000023.1"/>
</dbReference>
<organism evidence="1 2">
    <name type="scientific">Bordetella genomosp. 7</name>
    <dbReference type="NCBI Taxonomy" id="1416805"/>
    <lineage>
        <taxon>Bacteria</taxon>
        <taxon>Pseudomonadati</taxon>
        <taxon>Pseudomonadota</taxon>
        <taxon>Betaproteobacteria</taxon>
        <taxon>Burkholderiales</taxon>
        <taxon>Alcaligenaceae</taxon>
        <taxon>Bordetella</taxon>
    </lineage>
</organism>
<comment type="caution">
    <text evidence="1">The sequence shown here is derived from an EMBL/GenBank/DDBJ whole genome shotgun (WGS) entry which is preliminary data.</text>
</comment>
<proteinExistence type="predicted"/>
<reference evidence="2" key="1">
    <citation type="submission" date="2017-05" db="EMBL/GenBank/DDBJ databases">
        <title>Complete and WGS of Bordetella genogroups.</title>
        <authorList>
            <person name="Spilker T."/>
            <person name="Lipuma J."/>
        </authorList>
    </citation>
    <scope>NUCLEOTIDE SEQUENCE [LARGE SCALE GENOMIC DNA]</scope>
    <source>
        <strain evidence="2">AU18089</strain>
    </source>
</reference>
<accession>A0A261QVJ3</accession>
<evidence type="ECO:0000313" key="1">
    <source>
        <dbReference type="EMBL" id="OZI16756.1"/>
    </source>
</evidence>
<evidence type="ECO:0000313" key="2">
    <source>
        <dbReference type="Proteomes" id="UP000216947"/>
    </source>
</evidence>
<keyword evidence="2" id="KW-1185">Reference proteome</keyword>
<gene>
    <name evidence="1" type="ORF">CAL19_19025</name>
</gene>
<dbReference type="EMBL" id="NEVK01000008">
    <property type="protein sequence ID" value="OZI16756.1"/>
    <property type="molecule type" value="Genomic_DNA"/>
</dbReference>
<dbReference type="OrthoDB" id="9182752at2"/>
<dbReference type="Proteomes" id="UP000216947">
    <property type="component" value="Unassembled WGS sequence"/>
</dbReference>
<protein>
    <submittedName>
        <fullName evidence="1">Uncharacterized protein</fullName>
    </submittedName>
</protein>
<name>A0A261QVJ3_9BORD</name>